<protein>
    <submittedName>
        <fullName evidence="2">Oxygenase MpaB family protein</fullName>
    </submittedName>
</protein>
<name>A0ABN3ECW0_9ACTN</name>
<comment type="caution">
    <text evidence="2">The sequence shown here is derived from an EMBL/GenBank/DDBJ whole genome shotgun (WGS) entry which is preliminary data.</text>
</comment>
<accession>A0ABN3ECW0</accession>
<evidence type="ECO:0000259" key="1">
    <source>
        <dbReference type="Pfam" id="PF09995"/>
    </source>
</evidence>
<evidence type="ECO:0000313" key="3">
    <source>
        <dbReference type="Proteomes" id="UP001500305"/>
    </source>
</evidence>
<reference evidence="2 3" key="1">
    <citation type="journal article" date="2019" name="Int. J. Syst. Evol. Microbiol.">
        <title>The Global Catalogue of Microorganisms (GCM) 10K type strain sequencing project: providing services to taxonomists for standard genome sequencing and annotation.</title>
        <authorList>
            <consortium name="The Broad Institute Genomics Platform"/>
            <consortium name="The Broad Institute Genome Sequencing Center for Infectious Disease"/>
            <person name="Wu L."/>
            <person name="Ma J."/>
        </authorList>
    </citation>
    <scope>NUCLEOTIDE SEQUENCE [LARGE SCALE GENOMIC DNA]</scope>
    <source>
        <strain evidence="2 3">JCM 7356</strain>
    </source>
</reference>
<evidence type="ECO:0000313" key="2">
    <source>
        <dbReference type="EMBL" id="GAA2253690.1"/>
    </source>
</evidence>
<dbReference type="Pfam" id="PF09995">
    <property type="entry name" value="MPAB_Lcp_cat"/>
    <property type="match status" value="1"/>
</dbReference>
<dbReference type="RefSeq" id="WP_344637972.1">
    <property type="nucleotide sequence ID" value="NZ_BAAATR010000018.1"/>
</dbReference>
<dbReference type="PANTHER" id="PTHR36151:SF3">
    <property type="entry name" value="ER-BOUND OXYGENASE MPAB_MPAB'_RUBBER OXYGENASE CATALYTIC DOMAIN-CONTAINING PROTEIN"/>
    <property type="match status" value="1"/>
</dbReference>
<dbReference type="PANTHER" id="PTHR36151">
    <property type="entry name" value="BLR2777 PROTEIN"/>
    <property type="match status" value="1"/>
</dbReference>
<organism evidence="2 3">
    <name type="scientific">Kitasatospora cystarginea</name>
    <dbReference type="NCBI Taxonomy" id="58350"/>
    <lineage>
        <taxon>Bacteria</taxon>
        <taxon>Bacillati</taxon>
        <taxon>Actinomycetota</taxon>
        <taxon>Actinomycetes</taxon>
        <taxon>Kitasatosporales</taxon>
        <taxon>Streptomycetaceae</taxon>
        <taxon>Kitasatospora</taxon>
    </lineage>
</organism>
<dbReference type="InterPro" id="IPR018713">
    <property type="entry name" value="MPAB/Lcp_cat_dom"/>
</dbReference>
<feature type="domain" description="ER-bound oxygenase mpaB/mpaB'/Rubber oxygenase catalytic" evidence="1">
    <location>
        <begin position="25"/>
        <end position="251"/>
    </location>
</feature>
<proteinExistence type="predicted"/>
<gene>
    <name evidence="2" type="ORF">GCM10010430_41800</name>
</gene>
<sequence length="295" mass="31991">MITRSVPRDPDAPDPGLFGPSSVTWHLHADPAMWIGGISALHLQALHPVAALGIVQNSSFEDDPFGRLTGTGSFIVATTWGTREQAERAGARVRLVHERLRIRDPETGAVHRVDAPDLLLWVHCALVRSNLHAVLRGGLDLSARQADRYVREQRQVAALVGLASGDAPGSVADLEDYLCGMRPVLAATAEAMAIHRFVARPPLHGLHRSMRPAWTVASRLGYSLMPSWARESYGQPGIPAPVANTALRAVRSAAFLIPRAKRLDFPVPVLSQAVARLGKSSIPSGRRLSEQTRRP</sequence>
<dbReference type="EMBL" id="BAAATR010000018">
    <property type="protein sequence ID" value="GAA2253690.1"/>
    <property type="molecule type" value="Genomic_DNA"/>
</dbReference>
<keyword evidence="3" id="KW-1185">Reference proteome</keyword>
<dbReference type="Proteomes" id="UP001500305">
    <property type="component" value="Unassembled WGS sequence"/>
</dbReference>